<protein>
    <submittedName>
        <fullName evidence="8">Interferon-inducible GTPase 1-like</fullName>
    </submittedName>
</protein>
<evidence type="ECO:0000256" key="1">
    <source>
        <dbReference type="ARBA" id="ARBA00005429"/>
    </source>
</evidence>
<proteinExistence type="inferred from homology"/>
<feature type="compositionally biased region" description="Basic residues" evidence="5">
    <location>
        <begin position="437"/>
        <end position="464"/>
    </location>
</feature>
<reference evidence="8" key="1">
    <citation type="submission" date="2018-10" db="EMBL/GenBank/DDBJ databases">
        <title>De novo assembly of a Great Dane genome.</title>
        <authorList>
            <person name="Kidd J.M."/>
            <person name="Pendleton A.L."/>
            <person name="Shen F."/>
            <person name="Emery S."/>
        </authorList>
    </citation>
    <scope>NUCLEOTIDE SEQUENCE [LARGE SCALE GENOMIC DNA]</scope>
    <source>
        <strain evidence="8">Great Dane</strain>
    </source>
</reference>
<dbReference type="AlphaFoldDB" id="A0A8C0QKM0"/>
<dbReference type="InterPro" id="IPR007743">
    <property type="entry name" value="Immunity-related_GTPase-like"/>
</dbReference>
<evidence type="ECO:0000313" key="8">
    <source>
        <dbReference type="Ensembl" id="ENSCAFP00040010316.1"/>
    </source>
</evidence>
<comment type="similarity">
    <text evidence="1">Belongs to the TRAFAC class dynamin-like GTPase superfamily. IRG family.</text>
</comment>
<feature type="compositionally biased region" description="Basic residues" evidence="5">
    <location>
        <begin position="473"/>
        <end position="486"/>
    </location>
</feature>
<dbReference type="Pfam" id="PF05049">
    <property type="entry name" value="IIGP"/>
    <property type="match status" value="1"/>
</dbReference>
<feature type="region of interest" description="Disordered" evidence="5">
    <location>
        <begin position="638"/>
        <end position="660"/>
    </location>
</feature>
<feature type="region of interest" description="Disordered" evidence="5">
    <location>
        <begin position="370"/>
        <end position="530"/>
    </location>
</feature>
<dbReference type="GO" id="GO:0016020">
    <property type="term" value="C:membrane"/>
    <property type="evidence" value="ECO:0007669"/>
    <property type="project" value="InterPro"/>
</dbReference>
<reference evidence="8" key="3">
    <citation type="submission" date="2025-05" db="UniProtKB">
        <authorList>
            <consortium name="Ensembl"/>
        </authorList>
    </citation>
    <scope>IDENTIFICATION</scope>
</reference>
<evidence type="ECO:0000256" key="5">
    <source>
        <dbReference type="SAM" id="MobiDB-lite"/>
    </source>
</evidence>
<dbReference type="Proteomes" id="UP000694542">
    <property type="component" value="Chromosome 11"/>
</dbReference>
<dbReference type="Ensembl" id="ENSCAFT00040011897.1">
    <property type="protein sequence ID" value="ENSCAFP00040010316.1"/>
    <property type="gene ID" value="ENSCAFG00040006381.1"/>
</dbReference>
<dbReference type="InterPro" id="IPR027417">
    <property type="entry name" value="P-loop_NTPase"/>
</dbReference>
<sequence>MDKFMCDFLVGKNFQQLAINFIPHYTTLVNKAGGIIASENLDRIQAALKEAKLKDVADIIEESLVAAENAPLDVAVIGESGTGKSSFINALRGLSYEEEGSASVGVVETTMKKTPYQHPKYPKVTFWDLPGTGTPNFHPHEYLEMVEFATYDFFIIISSSRFSLNDALLAQNIKEIGKKFYFVRTKVDNDLYNEEKSKPMSFKRERVLQQIRDNCLANLSNIGVPEPCIFLVSNFDLDDFDFPRLEETLLKELPVHKRHIFALLLPNLSYTSIEMKRAFFKEKIWLDALKSSALSFIPFMACFNGFDFPQQEKCLNLYQSHFGLDEKSVKGIAEKLDMSVEEIKSFTKSLDFWLLVKDDSIAEKAMKARISSKFKSHRSQTCSRSRSRRRRRSSRSRSKSRGRRSVSKEKRKRSPKHRSKSRERKRKRSSSRDNRKTLRARSRTPSRRSRSHTPSRRRRSRSVGRRSFSISPSRRRRSRSVVRRRSFSISPVRLRRSRTPLRRRFSRSPIRRKRSRSSERGRSPKRLTDLNKAQLLEIAKANAAAMCAKAGVPLPPNLKPTPPPTIEKKVAKKSGGATIEELTEECKQIAQSKEDDDVIVNKPHVSVEEEEEPPFHHHPFKLSEPKPIFFDLNIAAAKPTPPKSQVTLTEEFPVSSGSQH</sequence>
<keyword evidence="2" id="KW-0547">Nucleotide-binding</keyword>
<evidence type="ECO:0000256" key="3">
    <source>
        <dbReference type="ARBA" id="ARBA00022801"/>
    </source>
</evidence>
<dbReference type="SUPFAM" id="SSF52540">
    <property type="entry name" value="P-loop containing nucleoside triphosphate hydrolases"/>
    <property type="match status" value="1"/>
</dbReference>
<evidence type="ECO:0000256" key="2">
    <source>
        <dbReference type="ARBA" id="ARBA00022741"/>
    </source>
</evidence>
<dbReference type="Gene3D" id="3.40.50.300">
    <property type="entry name" value="P-loop containing nucleotide triphosphate hydrolases"/>
    <property type="match status" value="1"/>
</dbReference>
<feature type="compositionally biased region" description="Basic and acidic residues" evidence="5">
    <location>
        <begin position="516"/>
        <end position="529"/>
    </location>
</feature>
<keyword evidence="4" id="KW-0342">GTP-binding</keyword>
<reference evidence="7" key="2">
    <citation type="submission" date="2019-03" db="EMBL/GenBank/DDBJ databases">
        <authorList>
            <person name="Warren W.C."/>
            <person name="Johnson G.S."/>
        </authorList>
    </citation>
    <scope>NUCLEOTIDE SEQUENCE [LARGE SCALE GENOMIC DNA]</scope>
    <source>
        <strain evidence="7">Basenji</strain>
    </source>
</reference>
<evidence type="ECO:0000256" key="4">
    <source>
        <dbReference type="ARBA" id="ARBA00023134"/>
    </source>
</evidence>
<evidence type="ECO:0000259" key="6">
    <source>
        <dbReference type="PROSITE" id="PS51716"/>
    </source>
</evidence>
<dbReference type="GO" id="GO:0005525">
    <property type="term" value="F:GTP binding"/>
    <property type="evidence" value="ECO:0007669"/>
    <property type="project" value="UniProtKB-KW"/>
</dbReference>
<dbReference type="FunFam" id="3.40.50.300:FF:000541">
    <property type="entry name" value="Immunity related GTPase M"/>
    <property type="match status" value="1"/>
</dbReference>
<dbReference type="Ensembl" id="ENSCAFT00030018375.1">
    <property type="protein sequence ID" value="ENSCAFP00030016046.1"/>
    <property type="gene ID" value="ENSCAFG00030009943.1"/>
</dbReference>
<name>A0A8C0QKM0_CANLF</name>
<dbReference type="PROSITE" id="PS51716">
    <property type="entry name" value="G_IRG"/>
    <property type="match status" value="1"/>
</dbReference>
<organism evidence="8 9">
    <name type="scientific">Canis lupus familiaris</name>
    <name type="common">Dog</name>
    <name type="synonym">Canis familiaris</name>
    <dbReference type="NCBI Taxonomy" id="9615"/>
    <lineage>
        <taxon>Eukaryota</taxon>
        <taxon>Metazoa</taxon>
        <taxon>Chordata</taxon>
        <taxon>Craniata</taxon>
        <taxon>Vertebrata</taxon>
        <taxon>Euteleostomi</taxon>
        <taxon>Mammalia</taxon>
        <taxon>Eutheria</taxon>
        <taxon>Laurasiatheria</taxon>
        <taxon>Carnivora</taxon>
        <taxon>Caniformia</taxon>
        <taxon>Canidae</taxon>
        <taxon>Canis</taxon>
    </lineage>
</organism>
<gene>
    <name evidence="8" type="primary">IFGGC1</name>
</gene>
<evidence type="ECO:0000313" key="7">
    <source>
        <dbReference type="Ensembl" id="ENSCAFP00030016046.1"/>
    </source>
</evidence>
<feature type="compositionally biased region" description="Basic residues" evidence="5">
    <location>
        <begin position="385"/>
        <end position="429"/>
    </location>
</feature>
<accession>A0A8C0QKM0</accession>
<feature type="domain" description="IRG-type G" evidence="6">
    <location>
        <begin position="70"/>
        <end position="252"/>
    </location>
</feature>
<dbReference type="InterPro" id="IPR051515">
    <property type="entry name" value="IRG"/>
</dbReference>
<dbReference type="PANTHER" id="PTHR32341">
    <property type="entry name" value="INTERFERON-INDUCIBLE GTPASE"/>
    <property type="match status" value="1"/>
</dbReference>
<evidence type="ECO:0000313" key="9">
    <source>
        <dbReference type="Proteomes" id="UP000694542"/>
    </source>
</evidence>
<keyword evidence="3" id="KW-0378">Hydrolase</keyword>
<dbReference type="GO" id="GO:0016787">
    <property type="term" value="F:hydrolase activity"/>
    <property type="evidence" value="ECO:0007669"/>
    <property type="project" value="UniProtKB-KW"/>
</dbReference>
<feature type="compositionally biased region" description="Basic residues" evidence="5">
    <location>
        <begin position="493"/>
        <end position="515"/>
    </location>
</feature>
<dbReference type="PANTHER" id="PTHR32341:SF13">
    <property type="entry name" value="GTP-BINDING PROTEIN"/>
    <property type="match status" value="1"/>
</dbReference>
<dbReference type="CDD" id="cd04104">
    <property type="entry name" value="p47_IIGP_like"/>
    <property type="match status" value="1"/>
</dbReference>
<dbReference type="InterPro" id="IPR030385">
    <property type="entry name" value="G_IRG_dom"/>
</dbReference>
<dbReference type="Proteomes" id="UP000694429">
    <property type="component" value="Chromosome 11"/>
</dbReference>